<accession>A0A162VXF3</accession>
<evidence type="ECO:0000256" key="5">
    <source>
        <dbReference type="RuleBase" id="RU362066"/>
    </source>
</evidence>
<evidence type="ECO:0000256" key="2">
    <source>
        <dbReference type="ARBA" id="ARBA00011255"/>
    </source>
</evidence>
<dbReference type="GO" id="GO:0009421">
    <property type="term" value="C:bacterial-type flagellum filament cap"/>
    <property type="evidence" value="ECO:0007669"/>
    <property type="project" value="InterPro"/>
</dbReference>
<dbReference type="Pfam" id="PF07196">
    <property type="entry name" value="Flagellin_IN"/>
    <property type="match status" value="1"/>
</dbReference>
<comment type="subcellular location">
    <subcellularLocation>
        <location evidence="5">Secreted</location>
    </subcellularLocation>
    <subcellularLocation>
        <location evidence="5">Bacterial flagellum</location>
    </subcellularLocation>
</comment>
<dbReference type="PANTHER" id="PTHR30288:SF0">
    <property type="entry name" value="FLAGELLAR HOOK-ASSOCIATED PROTEIN 2"/>
    <property type="match status" value="1"/>
</dbReference>
<dbReference type="Pfam" id="PF02465">
    <property type="entry name" value="FliD_N"/>
    <property type="match status" value="1"/>
</dbReference>
<dbReference type="GO" id="GO:0005576">
    <property type="term" value="C:extracellular region"/>
    <property type="evidence" value="ECO:0007669"/>
    <property type="project" value="UniProtKB-SubCell"/>
</dbReference>
<protein>
    <recommendedName>
        <fullName evidence="5">Flagellar hook-associated protein 2</fullName>
        <shortName evidence="5">HAP2</shortName>
    </recommendedName>
    <alternativeName>
        <fullName evidence="5">Flagellar cap protein</fullName>
    </alternativeName>
</protein>
<feature type="domain" description="Flagellar hook-associated protein 2 C-terminal" evidence="7">
    <location>
        <begin position="233"/>
        <end position="457"/>
    </location>
</feature>
<dbReference type="Proteomes" id="UP000185657">
    <property type="component" value="Unassembled WGS sequence"/>
</dbReference>
<dbReference type="Proteomes" id="UP000185680">
    <property type="component" value="Chromosome"/>
</dbReference>
<organism evidence="8 11">
    <name type="scientific">Hydrogenophaga crassostreae</name>
    <dbReference type="NCBI Taxonomy" id="1763535"/>
    <lineage>
        <taxon>Bacteria</taxon>
        <taxon>Pseudomonadati</taxon>
        <taxon>Pseudomonadota</taxon>
        <taxon>Betaproteobacteria</taxon>
        <taxon>Burkholderiales</taxon>
        <taxon>Comamonadaceae</taxon>
        <taxon>Hydrogenophaga</taxon>
    </lineage>
</organism>
<dbReference type="InterPro" id="IPR010809">
    <property type="entry name" value="FliD_C"/>
</dbReference>
<feature type="domain" description="Flagellar hook-associated protein 2 N-terminal" evidence="6">
    <location>
        <begin position="12"/>
        <end position="108"/>
    </location>
</feature>
<keyword evidence="5" id="KW-0964">Secreted</keyword>
<keyword evidence="4 5" id="KW-0975">Bacterial flagellum</keyword>
<dbReference type="EMBL" id="CP017476">
    <property type="protein sequence ID" value="AOW12225.1"/>
    <property type="molecule type" value="Genomic_DNA"/>
</dbReference>
<evidence type="ECO:0000259" key="7">
    <source>
        <dbReference type="Pfam" id="PF07195"/>
    </source>
</evidence>
<gene>
    <name evidence="8" type="ORF">LPB072_04520</name>
    <name evidence="9" type="ORF">LPB72_14770</name>
</gene>
<name>A0A162VXF3_9BURK</name>
<dbReference type="InterPro" id="IPR010810">
    <property type="entry name" value="Flagellin_hook_IN_motif"/>
</dbReference>
<evidence type="ECO:0000313" key="11">
    <source>
        <dbReference type="Proteomes" id="UP000185680"/>
    </source>
</evidence>
<comment type="subunit">
    <text evidence="2 5">Homopentamer.</text>
</comment>
<keyword evidence="3" id="KW-0175">Coiled coil</keyword>
<dbReference type="AlphaFoldDB" id="A0A162VXF3"/>
<dbReference type="Pfam" id="PF07195">
    <property type="entry name" value="FliD_C"/>
    <property type="match status" value="1"/>
</dbReference>
<dbReference type="EMBL" id="LVWD01000026">
    <property type="protein sequence ID" value="OAD41171.1"/>
    <property type="molecule type" value="Genomic_DNA"/>
</dbReference>
<keyword evidence="10" id="KW-1185">Reference proteome</keyword>
<dbReference type="OrthoDB" id="9810816at2"/>
<dbReference type="GO" id="GO:0009424">
    <property type="term" value="C:bacterial-type flagellum hook"/>
    <property type="evidence" value="ECO:0007669"/>
    <property type="project" value="UniProtKB-UniRule"/>
</dbReference>
<reference evidence="8 11" key="2">
    <citation type="submission" date="2016-10" db="EMBL/GenBank/DDBJ databases">
        <title>Hydorgenophaga sp. LPB0072 isolated from gastropod.</title>
        <authorList>
            <person name="Kim E."/>
            <person name="Yi H."/>
        </authorList>
    </citation>
    <scope>NUCLEOTIDE SEQUENCE [LARGE SCALE GENOMIC DNA]</scope>
    <source>
        <strain evidence="8 11">LPB0072</strain>
    </source>
</reference>
<dbReference type="GO" id="GO:0007155">
    <property type="term" value="P:cell adhesion"/>
    <property type="evidence" value="ECO:0007669"/>
    <property type="project" value="InterPro"/>
</dbReference>
<evidence type="ECO:0000256" key="4">
    <source>
        <dbReference type="ARBA" id="ARBA00023143"/>
    </source>
</evidence>
<dbReference type="KEGG" id="hyl:LPB072_04520"/>
<evidence type="ECO:0000256" key="3">
    <source>
        <dbReference type="ARBA" id="ARBA00023054"/>
    </source>
</evidence>
<dbReference type="InterPro" id="IPR003481">
    <property type="entry name" value="FliD_N"/>
</dbReference>
<evidence type="ECO:0000313" key="10">
    <source>
        <dbReference type="Proteomes" id="UP000185657"/>
    </source>
</evidence>
<sequence length="472" mass="48206">MVGPISSPGLGSGLDVQGIVTQLVAIEKAPISTLQKQATTFQTKLSVYGTIKSQVAALGDAANKLATSGGWNAVTASSSNPSAIGMTATAGAPATSVTMEVQQLAKAQSTASASVASGTAMGSGTMTIELGSWSGSSFTAGANTPVSVTIDAGSDSLAEIAAKINDADGGVTATVLKDASGERLLLRSKDTGEANGFRISVADDDGNDTDASGLSSLAFDAGNANGMSQTQAGQNALATVNGLAINTASNKLTNTLPGMTIQLSQVTTNPVELVVQPDTDAVQANVKSFVDAYNTLVSNLASATRYDAGTKKAGVLQGDSTAVGLQGALRSMMRSTTASSPFTRLSDVGVEMQTGGTLKLNTTKFGEALGDLSGLRALFGESTGNDATEGFGLKVKKFTDGLNAAEGLMSNKSAGIQRQIDRNSDEQERITDRAARVETRLLAQYNAMDATVSKLNSLNTFISQQITLWNKS</sequence>
<dbReference type="PANTHER" id="PTHR30288">
    <property type="entry name" value="FLAGELLAR CAP/ASSEMBLY PROTEIN FLID"/>
    <property type="match status" value="1"/>
</dbReference>
<comment type="function">
    <text evidence="5">Required for morphogenesis and for the elongation of the flagellar filament by facilitating polymerization of the flagellin monomers at the tip of growing filament. Forms a capping structure, which prevents flagellin subunits (transported through the central channel of the flagellum) from leaking out without polymerization at the distal end.</text>
</comment>
<dbReference type="STRING" id="1763535.LPB072_04520"/>
<dbReference type="GO" id="GO:0071973">
    <property type="term" value="P:bacterial-type flagellum-dependent cell motility"/>
    <property type="evidence" value="ECO:0007669"/>
    <property type="project" value="TreeGrafter"/>
</dbReference>
<evidence type="ECO:0000313" key="8">
    <source>
        <dbReference type="EMBL" id="AOW12225.1"/>
    </source>
</evidence>
<dbReference type="InterPro" id="IPR040026">
    <property type="entry name" value="FliD"/>
</dbReference>
<proteinExistence type="inferred from homology"/>
<evidence type="ECO:0000256" key="1">
    <source>
        <dbReference type="ARBA" id="ARBA00009764"/>
    </source>
</evidence>
<comment type="similarity">
    <text evidence="1 5">Belongs to the FliD family.</text>
</comment>
<reference evidence="9 10" key="1">
    <citation type="submission" date="2016-02" db="EMBL/GenBank/DDBJ databases">
        <title>Draft genome sequence of Hydrogenophaga sp. LPB0072.</title>
        <authorList>
            <person name="Shin S.-K."/>
            <person name="Yi H."/>
        </authorList>
    </citation>
    <scope>NUCLEOTIDE SEQUENCE [LARGE SCALE GENOMIC DNA]</scope>
    <source>
        <strain evidence="9 10">LPB0072</strain>
    </source>
</reference>
<evidence type="ECO:0000313" key="9">
    <source>
        <dbReference type="EMBL" id="OAD41171.1"/>
    </source>
</evidence>
<dbReference type="RefSeq" id="WP_066092167.1">
    <property type="nucleotide sequence ID" value="NZ_CP017476.1"/>
</dbReference>
<evidence type="ECO:0000259" key="6">
    <source>
        <dbReference type="Pfam" id="PF02465"/>
    </source>
</evidence>